<comment type="caution">
    <text evidence="6">The sequence shown here is derived from an EMBL/GenBank/DDBJ whole genome shotgun (WGS) entry which is preliminary data.</text>
</comment>
<dbReference type="RefSeq" id="WP_121205842.1">
    <property type="nucleotide sequence ID" value="NZ_RBZP01000022.1"/>
</dbReference>
<dbReference type="SUPFAM" id="SSF51905">
    <property type="entry name" value="FAD/NAD(P)-binding domain"/>
    <property type="match status" value="1"/>
</dbReference>
<dbReference type="Pfam" id="PF22780">
    <property type="entry name" value="HI0933_like_1st"/>
    <property type="match status" value="1"/>
</dbReference>
<dbReference type="InterPro" id="IPR004792">
    <property type="entry name" value="BaiN-like"/>
</dbReference>
<dbReference type="InterPro" id="IPR023166">
    <property type="entry name" value="BaiN-like_dom_sf"/>
</dbReference>
<keyword evidence="3" id="KW-0274">FAD</keyword>
<gene>
    <name evidence="6" type="ORF">D8M06_17315</name>
</gene>
<dbReference type="Proteomes" id="UP000269301">
    <property type="component" value="Unassembled WGS sequence"/>
</dbReference>
<feature type="domain" description="RsdA/BaiN/AoA(So)-like insert" evidence="5">
    <location>
        <begin position="191"/>
        <end position="358"/>
    </location>
</feature>
<dbReference type="PANTHER" id="PTHR42887:SF2">
    <property type="entry name" value="OS12G0638800 PROTEIN"/>
    <property type="match status" value="1"/>
</dbReference>
<reference evidence="6 7" key="1">
    <citation type="journal article" date="2016" name="Int. J. Syst. Evol. Microbiol.">
        <title>Oceanobacillus halophilus sp. nov., a novel moderately halophilic bacterium from a hypersaline lake.</title>
        <authorList>
            <person name="Amoozegar M.A."/>
            <person name="Bagheri M."/>
            <person name="Makhdoumi A."/>
            <person name="Nikou M.M."/>
            <person name="Fazeli S.A.S."/>
            <person name="Schumann P."/>
            <person name="Sproer C."/>
            <person name="Sanchez-Porro C."/>
            <person name="Ventosa A."/>
        </authorList>
    </citation>
    <scope>NUCLEOTIDE SEQUENCE [LARGE SCALE GENOMIC DNA]</scope>
    <source>
        <strain evidence="6 7">DSM 23996</strain>
    </source>
</reference>
<dbReference type="OrthoDB" id="9773233at2"/>
<protein>
    <submittedName>
        <fullName evidence="6">NAD(P)/FAD-dependent oxidoreductase</fullName>
    </submittedName>
</protein>
<accession>A0A494ZTW5</accession>
<dbReference type="InterPro" id="IPR057661">
    <property type="entry name" value="RsdA/BaiN/AoA(So)_Rossmann"/>
</dbReference>
<sequence length="423" mass="45970">MNYDVIVIGGGPSGLMAAIAAAEHGGKTLLLEKGKKLGKKLAISGGGRCNVTNKLPQEEVIKHIPGNGKFLYSAFSVFNNYDIVDFFENMGVGLKEEDHGRMFPKSNSAKSVVDALVNKMEELGIEVKLNTPVEAVHYDELEHTVILKDGKKITTKSIVIAAGGKAVPHTGSTGDGYAWAKKAGHTITELYPTEVALKSDEEFIKNKSLQGLSLRDVALSVLNKRNKPIITHQMDMIFTHFGVSGPAVLRCSQFVVKELMRGREIVPMVLDALPSENEEQLFQSIMKSAAENPKKAFKNVIKGVAPERFLTYILEQNKVSDEQKCANVSKETIRSIVHGLKKFTFYVNGSLPLEKAFVTGGGVSIKEVVPNTMQSKRMHGLYFCGEILDIHGYTGGYNITSALVTGRLAGMNAALDAVSVTGR</sequence>
<name>A0A494ZTW5_9BACI</name>
<dbReference type="PRINTS" id="PR00411">
    <property type="entry name" value="PNDRDTASEI"/>
</dbReference>
<evidence type="ECO:0000313" key="7">
    <source>
        <dbReference type="Proteomes" id="UP000269301"/>
    </source>
</evidence>
<dbReference type="Gene3D" id="3.50.50.60">
    <property type="entry name" value="FAD/NAD(P)-binding domain"/>
    <property type="match status" value="1"/>
</dbReference>
<keyword evidence="7" id="KW-1185">Reference proteome</keyword>
<dbReference type="AlphaFoldDB" id="A0A494ZTW5"/>
<dbReference type="EMBL" id="RBZP01000022">
    <property type="protein sequence ID" value="RKQ29688.1"/>
    <property type="molecule type" value="Genomic_DNA"/>
</dbReference>
<dbReference type="InterPro" id="IPR055178">
    <property type="entry name" value="RsdA/BaiN/AoA(So)-like_dom"/>
</dbReference>
<evidence type="ECO:0000256" key="2">
    <source>
        <dbReference type="ARBA" id="ARBA00022630"/>
    </source>
</evidence>
<dbReference type="Gene3D" id="2.40.30.10">
    <property type="entry name" value="Translation factors"/>
    <property type="match status" value="1"/>
</dbReference>
<dbReference type="InterPro" id="IPR036188">
    <property type="entry name" value="FAD/NAD-bd_sf"/>
</dbReference>
<dbReference type="Gene3D" id="1.10.8.260">
    <property type="entry name" value="HI0933 insert domain-like"/>
    <property type="match status" value="1"/>
</dbReference>
<dbReference type="Pfam" id="PF03486">
    <property type="entry name" value="HI0933_like"/>
    <property type="match status" value="1"/>
</dbReference>
<evidence type="ECO:0000313" key="6">
    <source>
        <dbReference type="EMBL" id="RKQ29688.1"/>
    </source>
</evidence>
<proteinExistence type="predicted"/>
<evidence type="ECO:0000256" key="1">
    <source>
        <dbReference type="ARBA" id="ARBA00001974"/>
    </source>
</evidence>
<organism evidence="6 7">
    <name type="scientific">Oceanobacillus halophilus</name>
    <dbReference type="NCBI Taxonomy" id="930130"/>
    <lineage>
        <taxon>Bacteria</taxon>
        <taxon>Bacillati</taxon>
        <taxon>Bacillota</taxon>
        <taxon>Bacilli</taxon>
        <taxon>Bacillales</taxon>
        <taxon>Bacillaceae</taxon>
        <taxon>Oceanobacillus</taxon>
    </lineage>
</organism>
<comment type="cofactor">
    <cofactor evidence="1">
        <name>FAD</name>
        <dbReference type="ChEBI" id="CHEBI:57692"/>
    </cofactor>
</comment>
<evidence type="ECO:0000259" key="4">
    <source>
        <dbReference type="Pfam" id="PF03486"/>
    </source>
</evidence>
<dbReference type="NCBIfam" id="TIGR00275">
    <property type="entry name" value="aminoacetone oxidase family FAD-binding enzyme"/>
    <property type="match status" value="1"/>
</dbReference>
<dbReference type="PRINTS" id="PR00368">
    <property type="entry name" value="FADPNR"/>
</dbReference>
<evidence type="ECO:0000256" key="3">
    <source>
        <dbReference type="ARBA" id="ARBA00022827"/>
    </source>
</evidence>
<keyword evidence="2" id="KW-0285">Flavoprotein</keyword>
<dbReference type="SUPFAM" id="SSF160996">
    <property type="entry name" value="HI0933 insert domain-like"/>
    <property type="match status" value="1"/>
</dbReference>
<dbReference type="PANTHER" id="PTHR42887">
    <property type="entry name" value="OS12G0638800 PROTEIN"/>
    <property type="match status" value="1"/>
</dbReference>
<feature type="domain" description="RsdA/BaiN/AoA(So)-like Rossmann fold-like" evidence="4">
    <location>
        <begin position="4"/>
        <end position="411"/>
    </location>
</feature>
<evidence type="ECO:0000259" key="5">
    <source>
        <dbReference type="Pfam" id="PF22780"/>
    </source>
</evidence>